<gene>
    <name evidence="8" type="primary">gshA</name>
    <name evidence="11" type="ORF">REIFOR_00035</name>
</gene>
<comment type="pathway">
    <text evidence="1 8 9">Sulfur metabolism; glutathione biosynthesis; glutathione from L-cysteine and L-glutamate: step 1/2.</text>
</comment>
<dbReference type="InterPro" id="IPR006334">
    <property type="entry name" value="Glut_cys_ligase"/>
</dbReference>
<proteinExistence type="inferred from homology"/>
<dbReference type="OrthoDB" id="9803907at2"/>
<dbReference type="GO" id="GO:0005829">
    <property type="term" value="C:cytosol"/>
    <property type="evidence" value="ECO:0007669"/>
    <property type="project" value="TreeGrafter"/>
</dbReference>
<dbReference type="KEGG" id="rfo:REIFOR_00035"/>
<evidence type="ECO:0000313" key="11">
    <source>
        <dbReference type="EMBL" id="ATX75213.1"/>
    </source>
</evidence>
<reference evidence="11 12" key="1">
    <citation type="journal article" date="2017" name="Environ. Microbiol.">
        <title>Genomic and physiological analyses of 'Reinekea forsetii' reveal a versatile opportunistic lifestyle during spring algae blooms.</title>
        <authorList>
            <person name="Avci B."/>
            <person name="Hahnke R.L."/>
            <person name="Chafee M."/>
            <person name="Fischer T."/>
            <person name="Gruber-Vodicka H."/>
            <person name="Tegetmeyer H.E."/>
            <person name="Harder J."/>
            <person name="Fuchs B.M."/>
            <person name="Amann R.I."/>
            <person name="Teeling H."/>
        </authorList>
    </citation>
    <scope>NUCLEOTIDE SEQUENCE [LARGE SCALE GENOMIC DNA]</scope>
    <source>
        <strain evidence="11 12">Hel1_31_D35</strain>
    </source>
</reference>
<evidence type="ECO:0000256" key="8">
    <source>
        <dbReference type="HAMAP-Rule" id="MF_00578"/>
    </source>
</evidence>
<accession>A0A2K8KJH3</accession>
<evidence type="ECO:0000256" key="1">
    <source>
        <dbReference type="ARBA" id="ARBA00005006"/>
    </source>
</evidence>
<keyword evidence="4 8" id="KW-0317">Glutathione biosynthesis</keyword>
<comment type="similarity">
    <text evidence="2 8">Belongs to the glutamate--cysteine ligase type 1 family. Type 1 subfamily.</text>
</comment>
<dbReference type="GO" id="GO:0005524">
    <property type="term" value="F:ATP binding"/>
    <property type="evidence" value="ECO:0007669"/>
    <property type="project" value="UniProtKB-KW"/>
</dbReference>
<dbReference type="GO" id="GO:0046872">
    <property type="term" value="F:metal ion binding"/>
    <property type="evidence" value="ECO:0007669"/>
    <property type="project" value="TreeGrafter"/>
</dbReference>
<dbReference type="NCBIfam" id="TIGR01434">
    <property type="entry name" value="glu_cys_ligase"/>
    <property type="match status" value="1"/>
</dbReference>
<dbReference type="InterPro" id="IPR007370">
    <property type="entry name" value="Glu_cys_ligase"/>
</dbReference>
<comment type="catalytic activity">
    <reaction evidence="7 8 9">
        <text>L-cysteine + L-glutamate + ATP = gamma-L-glutamyl-L-cysteine + ADP + phosphate + H(+)</text>
        <dbReference type="Rhea" id="RHEA:13285"/>
        <dbReference type="ChEBI" id="CHEBI:15378"/>
        <dbReference type="ChEBI" id="CHEBI:29985"/>
        <dbReference type="ChEBI" id="CHEBI:30616"/>
        <dbReference type="ChEBI" id="CHEBI:35235"/>
        <dbReference type="ChEBI" id="CHEBI:43474"/>
        <dbReference type="ChEBI" id="CHEBI:58173"/>
        <dbReference type="ChEBI" id="CHEBI:456216"/>
        <dbReference type="EC" id="6.3.2.2"/>
    </reaction>
</comment>
<evidence type="ECO:0000256" key="5">
    <source>
        <dbReference type="ARBA" id="ARBA00022741"/>
    </source>
</evidence>
<dbReference type="HAMAP" id="MF_00578">
    <property type="entry name" value="Glu_cys_ligase"/>
    <property type="match status" value="1"/>
</dbReference>
<sequence length="515" mass="58613">MPAITRLKLLKDLHSNAFTFQRGIEREALRVSKAGQISQVGHPESLGSALTHKSITTDYSESLMEFITGVHSDKGRLLNELDALHRFSFSHLDDEWLWSGSMPSLLPAQEEIPIAQYGNSHIGRLKTIYRHGLWHRYGRKMQTIAGVHYNWSLSEEFWRQWALVNHKTGDLTEFKTNEYFGLIRNFRRHSWLLLYLFGASPAADSSFLDHSSADLTPLGEQSLYAPYATSLRMSDLGYSNKAQANLFVCFNSLESYAETLSNAIQTPYSAYEQMGLMAQGEYQQLNTSVLQIENEYYSDIRPKRVAYSGEKPLHALRYRGVEYIEVRCLDINPLLPLGIDEGQIDFVDLFLLWCLVQDSPEISTLECQQVQRNSERVALNGRDPNLTIRHGGRDQLLPALAQTLMESIAEFAVTIDKKTGTDCYQKACQQQQDKIDDVRLTPSHQVLAQITEQSSYLNFSLKQSAQFAAHFSQPLAPEQVAFWQRETAASVGRQRDIEANDSGTFDDFLAEYLRQ</sequence>
<evidence type="ECO:0000256" key="9">
    <source>
        <dbReference type="RuleBase" id="RU004391"/>
    </source>
</evidence>
<evidence type="ECO:0000256" key="3">
    <source>
        <dbReference type="ARBA" id="ARBA00022598"/>
    </source>
</evidence>
<feature type="domain" description="Glutamate--cysteine ligase" evidence="10">
    <location>
        <begin position="18"/>
        <end position="377"/>
    </location>
</feature>
<dbReference type="PANTHER" id="PTHR38761">
    <property type="entry name" value="GLUTAMATE--CYSTEINE LIGASE"/>
    <property type="match status" value="1"/>
</dbReference>
<keyword evidence="5 8" id="KW-0547">Nucleotide-binding</keyword>
<dbReference type="GO" id="GO:0004357">
    <property type="term" value="F:glutamate-cysteine ligase activity"/>
    <property type="evidence" value="ECO:0007669"/>
    <property type="project" value="UniProtKB-UniRule"/>
</dbReference>
<evidence type="ECO:0000256" key="7">
    <source>
        <dbReference type="ARBA" id="ARBA00048819"/>
    </source>
</evidence>
<dbReference type="EC" id="6.3.2.2" evidence="8"/>
<evidence type="ECO:0000256" key="4">
    <source>
        <dbReference type="ARBA" id="ARBA00022684"/>
    </source>
</evidence>
<dbReference type="SUPFAM" id="SSF55931">
    <property type="entry name" value="Glutamine synthetase/guanido kinase"/>
    <property type="match status" value="1"/>
</dbReference>
<name>A0A2K8KJH3_9GAMM</name>
<dbReference type="UniPathway" id="UPA00142">
    <property type="reaction ID" value="UER00209"/>
</dbReference>
<dbReference type="Gene3D" id="3.30.590.20">
    <property type="match status" value="1"/>
</dbReference>
<evidence type="ECO:0000259" key="10">
    <source>
        <dbReference type="Pfam" id="PF04262"/>
    </source>
</evidence>
<dbReference type="Proteomes" id="UP000229757">
    <property type="component" value="Chromosome"/>
</dbReference>
<organism evidence="11 12">
    <name type="scientific">Reinekea forsetii</name>
    <dbReference type="NCBI Taxonomy" id="1336806"/>
    <lineage>
        <taxon>Bacteria</taxon>
        <taxon>Pseudomonadati</taxon>
        <taxon>Pseudomonadota</taxon>
        <taxon>Gammaproteobacteria</taxon>
        <taxon>Oceanospirillales</taxon>
        <taxon>Saccharospirillaceae</taxon>
        <taxon>Reinekea</taxon>
    </lineage>
</organism>
<dbReference type="AlphaFoldDB" id="A0A2K8KJH3"/>
<dbReference type="GO" id="GO:0006750">
    <property type="term" value="P:glutathione biosynthetic process"/>
    <property type="evidence" value="ECO:0007669"/>
    <property type="project" value="UniProtKB-UniRule"/>
</dbReference>
<dbReference type="RefSeq" id="WP_158524243.1">
    <property type="nucleotide sequence ID" value="NZ_CP011797.1"/>
</dbReference>
<evidence type="ECO:0000313" key="12">
    <source>
        <dbReference type="Proteomes" id="UP000229757"/>
    </source>
</evidence>
<keyword evidence="3 8" id="KW-0436">Ligase</keyword>
<dbReference type="Pfam" id="PF04262">
    <property type="entry name" value="Glu_cys_ligase"/>
    <property type="match status" value="1"/>
</dbReference>
<keyword evidence="6 8" id="KW-0067">ATP-binding</keyword>
<dbReference type="InterPro" id="IPR014746">
    <property type="entry name" value="Gln_synth/guanido_kin_cat_dom"/>
</dbReference>
<evidence type="ECO:0000256" key="6">
    <source>
        <dbReference type="ARBA" id="ARBA00022840"/>
    </source>
</evidence>
<protein>
    <recommendedName>
        <fullName evidence="8">Glutamate--cysteine ligase</fullName>
        <ecNumber evidence="8">6.3.2.2</ecNumber>
    </recommendedName>
    <alternativeName>
        <fullName evidence="8">Gamma-ECS</fullName>
        <shortName evidence="8">GCS</shortName>
    </alternativeName>
    <alternativeName>
        <fullName evidence="8">Gamma-glutamylcysteine synthetase</fullName>
    </alternativeName>
</protein>
<dbReference type="EMBL" id="CP011797">
    <property type="protein sequence ID" value="ATX75213.1"/>
    <property type="molecule type" value="Genomic_DNA"/>
</dbReference>
<evidence type="ECO:0000256" key="2">
    <source>
        <dbReference type="ARBA" id="ARBA00008772"/>
    </source>
</evidence>
<keyword evidence="12" id="KW-1185">Reference proteome</keyword>
<dbReference type="PANTHER" id="PTHR38761:SF1">
    <property type="entry name" value="GLUTAMATE--CYSTEINE LIGASE"/>
    <property type="match status" value="1"/>
</dbReference>